<dbReference type="InterPro" id="IPR017441">
    <property type="entry name" value="Protein_kinase_ATP_BS"/>
</dbReference>
<protein>
    <recommendedName>
        <fullName evidence="1">non-specific serine/threonine protein kinase</fullName>
        <ecNumber evidence="1">2.7.11.1</ecNumber>
    </recommendedName>
</protein>
<dbReference type="PROSITE" id="PS00108">
    <property type="entry name" value="PROTEIN_KINASE_ST"/>
    <property type="match status" value="1"/>
</dbReference>
<comment type="similarity">
    <text evidence="7">Belongs to the protein kinase superfamily. CMGC Ser/Thr protein kinase family.</text>
</comment>
<feature type="region of interest" description="Disordered" evidence="9">
    <location>
        <begin position="38"/>
        <end position="142"/>
    </location>
</feature>
<keyword evidence="3" id="KW-0808">Transferase</keyword>
<dbReference type="EC" id="2.7.11.1" evidence="1"/>
<evidence type="ECO:0000256" key="1">
    <source>
        <dbReference type="ARBA" id="ARBA00012513"/>
    </source>
</evidence>
<dbReference type="PROSITE" id="PS50011">
    <property type="entry name" value="PROTEIN_KINASE_DOM"/>
    <property type="match status" value="1"/>
</dbReference>
<dbReference type="InterPro" id="IPR008271">
    <property type="entry name" value="Ser/Thr_kinase_AS"/>
</dbReference>
<accession>A0A2H3J9B2</accession>
<dbReference type="InterPro" id="IPR000719">
    <property type="entry name" value="Prot_kinase_dom"/>
</dbReference>
<dbReference type="OMA" id="PEIIMGH"/>
<dbReference type="AlphaFoldDB" id="A0A2H3J9B2"/>
<dbReference type="Gene3D" id="3.30.200.20">
    <property type="entry name" value="Phosphorylase Kinase, domain 1"/>
    <property type="match status" value="1"/>
</dbReference>
<reference evidence="11 12" key="1">
    <citation type="journal article" date="2012" name="Science">
        <title>The Paleozoic origin of enzymatic lignin decomposition reconstructed from 31 fungal genomes.</title>
        <authorList>
            <person name="Floudas D."/>
            <person name="Binder M."/>
            <person name="Riley R."/>
            <person name="Barry K."/>
            <person name="Blanchette R.A."/>
            <person name="Henrissat B."/>
            <person name="Martinez A.T."/>
            <person name="Otillar R."/>
            <person name="Spatafora J.W."/>
            <person name="Yadav J.S."/>
            <person name="Aerts A."/>
            <person name="Benoit I."/>
            <person name="Boyd A."/>
            <person name="Carlson A."/>
            <person name="Copeland A."/>
            <person name="Coutinho P.M."/>
            <person name="de Vries R.P."/>
            <person name="Ferreira P."/>
            <person name="Findley K."/>
            <person name="Foster B."/>
            <person name="Gaskell J."/>
            <person name="Glotzer D."/>
            <person name="Gorecki P."/>
            <person name="Heitman J."/>
            <person name="Hesse C."/>
            <person name="Hori C."/>
            <person name="Igarashi K."/>
            <person name="Jurgens J.A."/>
            <person name="Kallen N."/>
            <person name="Kersten P."/>
            <person name="Kohler A."/>
            <person name="Kuees U."/>
            <person name="Kumar T.K.A."/>
            <person name="Kuo A."/>
            <person name="LaButti K."/>
            <person name="Larrondo L.F."/>
            <person name="Lindquist E."/>
            <person name="Ling A."/>
            <person name="Lombard V."/>
            <person name="Lucas S."/>
            <person name="Lundell T."/>
            <person name="Martin R."/>
            <person name="McLaughlin D.J."/>
            <person name="Morgenstern I."/>
            <person name="Morin E."/>
            <person name="Murat C."/>
            <person name="Nagy L.G."/>
            <person name="Nolan M."/>
            <person name="Ohm R.A."/>
            <person name="Patyshakuliyeva A."/>
            <person name="Rokas A."/>
            <person name="Ruiz-Duenas F.J."/>
            <person name="Sabat G."/>
            <person name="Salamov A."/>
            <person name="Samejima M."/>
            <person name="Schmutz J."/>
            <person name="Slot J.C."/>
            <person name="St John F."/>
            <person name="Stenlid J."/>
            <person name="Sun H."/>
            <person name="Sun S."/>
            <person name="Syed K."/>
            <person name="Tsang A."/>
            <person name="Wiebenga A."/>
            <person name="Young D."/>
            <person name="Pisabarro A."/>
            <person name="Eastwood D.C."/>
            <person name="Martin F."/>
            <person name="Cullen D."/>
            <person name="Grigoriev I.V."/>
            <person name="Hibbett D.S."/>
        </authorList>
    </citation>
    <scope>NUCLEOTIDE SEQUENCE [LARGE SCALE GENOMIC DNA]</scope>
    <source>
        <strain evidence="11 12">MD-104</strain>
    </source>
</reference>
<evidence type="ECO:0000256" key="3">
    <source>
        <dbReference type="ARBA" id="ARBA00022679"/>
    </source>
</evidence>
<feature type="domain" description="Protein kinase" evidence="10">
    <location>
        <begin position="226"/>
        <end position="548"/>
    </location>
</feature>
<dbReference type="PANTHER" id="PTHR24058:SF103">
    <property type="entry name" value="SERINE_THREONINE-PROTEIN KINASE PRP4 HOMOLOG"/>
    <property type="match status" value="1"/>
</dbReference>
<keyword evidence="2" id="KW-0723">Serine/threonine-protein kinase</keyword>
<dbReference type="PANTHER" id="PTHR24058">
    <property type="entry name" value="DUAL SPECIFICITY PROTEIN KINASE"/>
    <property type="match status" value="1"/>
</dbReference>
<dbReference type="GO" id="GO:0005524">
    <property type="term" value="F:ATP binding"/>
    <property type="evidence" value="ECO:0007669"/>
    <property type="project" value="UniProtKB-UniRule"/>
</dbReference>
<dbReference type="PROSITE" id="PS00107">
    <property type="entry name" value="PROTEIN_KINASE_ATP"/>
    <property type="match status" value="1"/>
</dbReference>
<evidence type="ECO:0000256" key="4">
    <source>
        <dbReference type="ARBA" id="ARBA00022741"/>
    </source>
</evidence>
<keyword evidence="5 11" id="KW-0418">Kinase</keyword>
<feature type="binding site" evidence="8">
    <location>
        <position position="260"/>
    </location>
    <ligand>
        <name>ATP</name>
        <dbReference type="ChEBI" id="CHEBI:30616"/>
    </ligand>
</feature>
<name>A0A2H3J9B2_WOLCO</name>
<evidence type="ECO:0000256" key="6">
    <source>
        <dbReference type="ARBA" id="ARBA00022840"/>
    </source>
</evidence>
<feature type="compositionally biased region" description="Basic and acidic residues" evidence="9">
    <location>
        <begin position="79"/>
        <end position="91"/>
    </location>
</feature>
<dbReference type="GO" id="GO:0045292">
    <property type="term" value="P:mRNA cis splicing, via spliceosome"/>
    <property type="evidence" value="ECO:0007669"/>
    <property type="project" value="InterPro"/>
</dbReference>
<dbReference type="InterPro" id="IPR044092">
    <property type="entry name" value="STKc_PRP4"/>
</dbReference>
<evidence type="ECO:0000256" key="2">
    <source>
        <dbReference type="ARBA" id="ARBA00022527"/>
    </source>
</evidence>
<dbReference type="Gene3D" id="1.10.510.10">
    <property type="entry name" value="Transferase(Phosphotransferase) domain 1"/>
    <property type="match status" value="1"/>
</dbReference>
<dbReference type="STRING" id="742152.A0A2H3J9B2"/>
<gene>
    <name evidence="11" type="ORF">WOLCODRAFT_136316</name>
</gene>
<evidence type="ECO:0000256" key="8">
    <source>
        <dbReference type="PROSITE-ProRule" id="PRU10141"/>
    </source>
</evidence>
<dbReference type="EMBL" id="KB467942">
    <property type="protein sequence ID" value="PCH38511.1"/>
    <property type="molecule type" value="Genomic_DNA"/>
</dbReference>
<evidence type="ECO:0000259" key="10">
    <source>
        <dbReference type="PROSITE" id="PS50011"/>
    </source>
</evidence>
<dbReference type="OrthoDB" id="9332038at2759"/>
<evidence type="ECO:0000256" key="9">
    <source>
        <dbReference type="SAM" id="MobiDB-lite"/>
    </source>
</evidence>
<dbReference type="Proteomes" id="UP000218811">
    <property type="component" value="Unassembled WGS sequence"/>
</dbReference>
<evidence type="ECO:0000313" key="11">
    <source>
        <dbReference type="EMBL" id="PCH38511.1"/>
    </source>
</evidence>
<dbReference type="InterPro" id="IPR011009">
    <property type="entry name" value="Kinase-like_dom_sf"/>
</dbReference>
<dbReference type="CDD" id="cd14135">
    <property type="entry name" value="STKc_PRP4"/>
    <property type="match status" value="1"/>
</dbReference>
<dbReference type="InterPro" id="IPR050494">
    <property type="entry name" value="Ser_Thr_dual-spec_kinase"/>
</dbReference>
<evidence type="ECO:0000313" key="12">
    <source>
        <dbReference type="Proteomes" id="UP000218811"/>
    </source>
</evidence>
<dbReference type="FunFam" id="1.10.510.10:FF:000078">
    <property type="entry name" value="Serine/threonine-protein kinase PRP4 homolog"/>
    <property type="match status" value="1"/>
</dbReference>
<organism evidence="11 12">
    <name type="scientific">Wolfiporia cocos (strain MD-104)</name>
    <name type="common">Brown rot fungus</name>
    <dbReference type="NCBI Taxonomy" id="742152"/>
    <lineage>
        <taxon>Eukaryota</taxon>
        <taxon>Fungi</taxon>
        <taxon>Dikarya</taxon>
        <taxon>Basidiomycota</taxon>
        <taxon>Agaricomycotina</taxon>
        <taxon>Agaricomycetes</taxon>
        <taxon>Polyporales</taxon>
        <taxon>Phaeolaceae</taxon>
        <taxon>Wolfiporia</taxon>
    </lineage>
</organism>
<dbReference type="GO" id="GO:0004674">
    <property type="term" value="F:protein serine/threonine kinase activity"/>
    <property type="evidence" value="ECO:0007669"/>
    <property type="project" value="UniProtKB-KW"/>
</dbReference>
<keyword evidence="4 8" id="KW-0547">Nucleotide-binding</keyword>
<evidence type="ECO:0000256" key="5">
    <source>
        <dbReference type="ARBA" id="ARBA00022777"/>
    </source>
</evidence>
<dbReference type="SMART" id="SM00220">
    <property type="entry name" value="S_TKc"/>
    <property type="match status" value="1"/>
</dbReference>
<sequence length="550" mass="60794">MELDLPPSPPPVEQTLAARRAKRQAILAKYAGIASTALSQGVSPSPGPSSAVEPPSAISASNSVSQSHSTVGTPGTLVDHSRAGSIAKRESVSISPTPAAFSLAKEQEEDAQVKAQVQDGAQDQISAADYDPSLDRREDEQRRVLGVKDEPDNDVQMVEEVEEEEEEEDVDDMFAIATTEKKKTKKVKRVVKPAAPALITTTLDSAADSEGYYQIILGEQLDGGRYQVFSSLGKGMFANVVRARVLQGDPGEASKEVAIKIVRCQESMYKAGLKEVQILNKLKQADPEDKKHIVRLERTFEHRGHLCLVFENLSMNLRDVVKRFGKDVGLNIKAVRAYAHQLFLAMSLLRKCNIMHADIKPDNILVNEQKTLLKLCDLGSASDASENDITPYLVSRFYRAPEIILGVPYDPALDIWSIGCTLYELYTGKILFPGRSNNQMLLLMMELKGRFNSKMIKKAKFGSMYFDELGSFQSVEKDRVTGADVIRQVHITAPSRELRQRLMPPASVKLKDEEAKMLTAFIDLLDKCLALDPAKRITPKEALTHPFIRG</sequence>
<dbReference type="SUPFAM" id="SSF56112">
    <property type="entry name" value="Protein kinase-like (PK-like)"/>
    <property type="match status" value="1"/>
</dbReference>
<feature type="compositionally biased region" description="Basic and acidic residues" evidence="9">
    <location>
        <begin position="133"/>
        <end position="142"/>
    </location>
</feature>
<dbReference type="Pfam" id="PF00069">
    <property type="entry name" value="Pkinase"/>
    <property type="match status" value="1"/>
</dbReference>
<evidence type="ECO:0000256" key="7">
    <source>
        <dbReference type="ARBA" id="ARBA00023596"/>
    </source>
</evidence>
<feature type="compositionally biased region" description="Low complexity" evidence="9">
    <location>
        <begin position="41"/>
        <end position="69"/>
    </location>
</feature>
<proteinExistence type="inferred from homology"/>
<keyword evidence="12" id="KW-1185">Reference proteome</keyword>
<keyword evidence="6 8" id="KW-0067">ATP-binding</keyword>